<reference evidence="2" key="1">
    <citation type="submission" date="2016-07" db="EMBL/GenBank/DDBJ databases">
        <title>Frankia sp. NRRL B-16219 Genome sequencing.</title>
        <authorList>
            <person name="Ghodhbane-Gtari F."/>
            <person name="Swanson E."/>
            <person name="Gueddou A."/>
            <person name="Louati M."/>
            <person name="Nouioui I."/>
            <person name="Hezbri K."/>
            <person name="Abebe-Akele F."/>
            <person name="Simpson S."/>
            <person name="Morris K."/>
            <person name="Thomas K."/>
            <person name="Gtari M."/>
            <person name="Tisa L.S."/>
        </authorList>
    </citation>
    <scope>NUCLEOTIDE SEQUENCE [LARGE SCALE GENOMIC DNA]</scope>
    <source>
        <strain evidence="2">NRRL B-16219</strain>
    </source>
</reference>
<sequence>MATRKDPNHRLAAVMAEASISNKGLAVRVADVARRDGHQISPDHVSVRRWLDGVEPRGETPRYIATALSSKLGRPVHLKEIGFREAPPTGLDSQIGEPAFPSSSNASVDALAALSTADLGDDSAAVRAPWTDTASPGLITGFLFGSSLQTQSGGFTPLTSAPGPADAIRATASHLMDLDFRFGGGHVRRLLLFYFRTEVVPLLERHHPDPTRREIFRAAAEVAELLGWSAYDAGRFGAAQRYYAHGLRLAREAGDELLGGWMLASLSHQANYLGKFDEAVQLARASYSATRGKSGVATVCLALAMEARALANLGDVRGCTTAIHNAELLFERHNPNDDPAWIAFFNAEELAGEAAHCYRDLGRSKEVRIFGEQALDPINTPPRTRAFIGMVNATGALNGGDLDEAVALASEAVDLGVSLQSKRHLRYLTDFDHTLRARYPKDPRTISFSETLARHYPITTPSGD</sequence>
<dbReference type="Proteomes" id="UP000179769">
    <property type="component" value="Unassembled WGS sequence"/>
</dbReference>
<accession>A0A1S1PNL0</accession>
<dbReference type="Gene3D" id="1.25.40.10">
    <property type="entry name" value="Tetratricopeptide repeat domain"/>
    <property type="match status" value="1"/>
</dbReference>
<evidence type="ECO:0008006" key="3">
    <source>
        <dbReference type="Google" id="ProtNLM"/>
    </source>
</evidence>
<protein>
    <recommendedName>
        <fullName evidence="3">Transcriptional regulator</fullName>
    </recommendedName>
</protein>
<gene>
    <name evidence="1" type="ORF">BBK14_24420</name>
</gene>
<evidence type="ECO:0000313" key="1">
    <source>
        <dbReference type="EMBL" id="OHV23270.1"/>
    </source>
</evidence>
<dbReference type="EMBL" id="MAXA01000240">
    <property type="protein sequence ID" value="OHV23270.1"/>
    <property type="molecule type" value="Genomic_DNA"/>
</dbReference>
<organism evidence="1 2">
    <name type="scientific">Parafrankia soli</name>
    <dbReference type="NCBI Taxonomy" id="2599596"/>
    <lineage>
        <taxon>Bacteria</taxon>
        <taxon>Bacillati</taxon>
        <taxon>Actinomycetota</taxon>
        <taxon>Actinomycetes</taxon>
        <taxon>Frankiales</taxon>
        <taxon>Frankiaceae</taxon>
        <taxon>Parafrankia</taxon>
    </lineage>
</organism>
<dbReference type="InterPro" id="IPR011990">
    <property type="entry name" value="TPR-like_helical_dom_sf"/>
</dbReference>
<name>A0A1S1PNL0_9ACTN</name>
<dbReference type="AlphaFoldDB" id="A0A1S1PNL0"/>
<dbReference type="SUPFAM" id="SSF48452">
    <property type="entry name" value="TPR-like"/>
    <property type="match status" value="1"/>
</dbReference>
<comment type="caution">
    <text evidence="1">The sequence shown here is derived from an EMBL/GenBank/DDBJ whole genome shotgun (WGS) entry which is preliminary data.</text>
</comment>
<dbReference type="OrthoDB" id="3213425at2"/>
<dbReference type="RefSeq" id="WP_071065868.1">
    <property type="nucleotide sequence ID" value="NZ_MAXA01000240.1"/>
</dbReference>
<proteinExistence type="predicted"/>
<keyword evidence="2" id="KW-1185">Reference proteome</keyword>
<evidence type="ECO:0000313" key="2">
    <source>
        <dbReference type="Proteomes" id="UP000179769"/>
    </source>
</evidence>